<feature type="transmembrane region" description="Helical" evidence="2">
    <location>
        <begin position="12"/>
        <end position="33"/>
    </location>
</feature>
<keyword evidence="2" id="KW-0472">Membrane</keyword>
<gene>
    <name evidence="3" type="ORF">BDV98DRAFT_569459</name>
</gene>
<evidence type="ECO:0000256" key="2">
    <source>
        <dbReference type="SAM" id="Phobius"/>
    </source>
</evidence>
<sequence>MTDWTSPLTMAQVQVAFLQLNHALFGVYAWEFLVSLDFDWQFISGRRKFRWPLVFYFLGRYLMLGTLVGIIIALNHTTPGLDCHGLYLFNQLAGSACSGLACINLSLRTIAVWGNNRFVIGGLVLLMLGHWALILQGVQLTVGFVDGVGCVIQKTNNTLLAATFIYTMSFDLVIMVLNVWRLAFGGSGTSAMRKHSGVAQMIFGDGVIYFFIAFLGSFVATVFMLLDLNALMNVIFNVPAVIAATIASGRLVRRLNNFGQGSQAEVYTHSTSNAPLSADRGINGTAARSRSGVQIRMETFTRTDQPETQQYNDKQHTVEFSSHNSPTHDDIESKAQAF</sequence>
<dbReference type="Proteomes" id="UP000305067">
    <property type="component" value="Unassembled WGS sequence"/>
</dbReference>
<evidence type="ECO:0000256" key="1">
    <source>
        <dbReference type="SAM" id="MobiDB-lite"/>
    </source>
</evidence>
<reference evidence="3 4" key="1">
    <citation type="journal article" date="2019" name="Nat. Ecol. Evol.">
        <title>Megaphylogeny resolves global patterns of mushroom evolution.</title>
        <authorList>
            <person name="Varga T."/>
            <person name="Krizsan K."/>
            <person name="Foldi C."/>
            <person name="Dima B."/>
            <person name="Sanchez-Garcia M."/>
            <person name="Sanchez-Ramirez S."/>
            <person name="Szollosi G.J."/>
            <person name="Szarkandi J.G."/>
            <person name="Papp V."/>
            <person name="Albert L."/>
            <person name="Andreopoulos W."/>
            <person name="Angelini C."/>
            <person name="Antonin V."/>
            <person name="Barry K.W."/>
            <person name="Bougher N.L."/>
            <person name="Buchanan P."/>
            <person name="Buyck B."/>
            <person name="Bense V."/>
            <person name="Catcheside P."/>
            <person name="Chovatia M."/>
            <person name="Cooper J."/>
            <person name="Damon W."/>
            <person name="Desjardin D."/>
            <person name="Finy P."/>
            <person name="Geml J."/>
            <person name="Haridas S."/>
            <person name="Hughes K."/>
            <person name="Justo A."/>
            <person name="Karasinski D."/>
            <person name="Kautmanova I."/>
            <person name="Kiss B."/>
            <person name="Kocsube S."/>
            <person name="Kotiranta H."/>
            <person name="LaButti K.M."/>
            <person name="Lechner B.E."/>
            <person name="Liimatainen K."/>
            <person name="Lipzen A."/>
            <person name="Lukacs Z."/>
            <person name="Mihaltcheva S."/>
            <person name="Morgado L.N."/>
            <person name="Niskanen T."/>
            <person name="Noordeloos M.E."/>
            <person name="Ohm R.A."/>
            <person name="Ortiz-Santana B."/>
            <person name="Ovrebo C."/>
            <person name="Racz N."/>
            <person name="Riley R."/>
            <person name="Savchenko A."/>
            <person name="Shiryaev A."/>
            <person name="Soop K."/>
            <person name="Spirin V."/>
            <person name="Szebenyi C."/>
            <person name="Tomsovsky M."/>
            <person name="Tulloss R.E."/>
            <person name="Uehling J."/>
            <person name="Grigoriev I.V."/>
            <person name="Vagvolgyi C."/>
            <person name="Papp T."/>
            <person name="Martin F.M."/>
            <person name="Miettinen O."/>
            <person name="Hibbett D.S."/>
            <person name="Nagy L.G."/>
        </authorList>
    </citation>
    <scope>NUCLEOTIDE SEQUENCE [LARGE SCALE GENOMIC DNA]</scope>
    <source>
        <strain evidence="3 4">CBS 309.79</strain>
    </source>
</reference>
<dbReference type="AlphaFoldDB" id="A0A5C3QEU5"/>
<dbReference type="OrthoDB" id="3197626at2759"/>
<evidence type="ECO:0000313" key="4">
    <source>
        <dbReference type="Proteomes" id="UP000305067"/>
    </source>
</evidence>
<feature type="transmembrane region" description="Helical" evidence="2">
    <location>
        <begin position="201"/>
        <end position="225"/>
    </location>
</feature>
<feature type="transmembrane region" description="Helical" evidence="2">
    <location>
        <begin position="53"/>
        <end position="74"/>
    </location>
</feature>
<keyword evidence="2" id="KW-1133">Transmembrane helix</keyword>
<evidence type="ECO:0000313" key="3">
    <source>
        <dbReference type="EMBL" id="TFL00232.1"/>
    </source>
</evidence>
<feature type="transmembrane region" description="Helical" evidence="2">
    <location>
        <begin position="231"/>
        <end position="252"/>
    </location>
</feature>
<feature type="region of interest" description="Disordered" evidence="1">
    <location>
        <begin position="319"/>
        <end position="338"/>
    </location>
</feature>
<feature type="transmembrane region" description="Helical" evidence="2">
    <location>
        <begin position="118"/>
        <end position="138"/>
    </location>
</feature>
<protein>
    <recommendedName>
        <fullName evidence="5">Transmembrane protein</fullName>
    </recommendedName>
</protein>
<keyword evidence="4" id="KW-1185">Reference proteome</keyword>
<evidence type="ECO:0008006" key="5">
    <source>
        <dbReference type="Google" id="ProtNLM"/>
    </source>
</evidence>
<feature type="compositionally biased region" description="Basic and acidic residues" evidence="1">
    <location>
        <begin position="326"/>
        <end position="338"/>
    </location>
</feature>
<proteinExistence type="predicted"/>
<accession>A0A5C3QEU5</accession>
<name>A0A5C3QEU5_9AGAR</name>
<organism evidence="3 4">
    <name type="scientific">Pterulicium gracile</name>
    <dbReference type="NCBI Taxonomy" id="1884261"/>
    <lineage>
        <taxon>Eukaryota</taxon>
        <taxon>Fungi</taxon>
        <taxon>Dikarya</taxon>
        <taxon>Basidiomycota</taxon>
        <taxon>Agaricomycotina</taxon>
        <taxon>Agaricomycetes</taxon>
        <taxon>Agaricomycetidae</taxon>
        <taxon>Agaricales</taxon>
        <taxon>Pleurotineae</taxon>
        <taxon>Pterulaceae</taxon>
        <taxon>Pterulicium</taxon>
    </lineage>
</organism>
<feature type="transmembrane region" description="Helical" evidence="2">
    <location>
        <begin position="86"/>
        <end position="106"/>
    </location>
</feature>
<dbReference type="EMBL" id="ML178829">
    <property type="protein sequence ID" value="TFL00232.1"/>
    <property type="molecule type" value="Genomic_DNA"/>
</dbReference>
<feature type="transmembrane region" description="Helical" evidence="2">
    <location>
        <begin position="158"/>
        <end position="180"/>
    </location>
</feature>
<keyword evidence="2" id="KW-0812">Transmembrane</keyword>